<dbReference type="Proteomes" id="UP000004756">
    <property type="component" value="Unassembled WGS sequence"/>
</dbReference>
<evidence type="ECO:0000313" key="2">
    <source>
        <dbReference type="Proteomes" id="UP000004756"/>
    </source>
</evidence>
<gene>
    <name evidence="1" type="ORF">CLOSTASPAR_03415</name>
</gene>
<proteinExistence type="predicted"/>
<dbReference type="AlphaFoldDB" id="C0D2C6"/>
<name>C0D2C6_9FIRM</name>
<organism evidence="1 2">
    <name type="scientific">[Clostridium] asparagiforme DSM 15981</name>
    <dbReference type="NCBI Taxonomy" id="518636"/>
    <lineage>
        <taxon>Bacteria</taxon>
        <taxon>Bacillati</taxon>
        <taxon>Bacillota</taxon>
        <taxon>Clostridia</taxon>
        <taxon>Lachnospirales</taxon>
        <taxon>Lachnospiraceae</taxon>
        <taxon>Enterocloster</taxon>
    </lineage>
</organism>
<comment type="caution">
    <text evidence="1">The sequence shown here is derived from an EMBL/GenBank/DDBJ whole genome shotgun (WGS) entry which is preliminary data.</text>
</comment>
<reference evidence="1 2" key="1">
    <citation type="submission" date="2009-02" db="EMBL/GenBank/DDBJ databases">
        <title>Draft genome sequence of Clostridium asparagiforme (DSM 15981).</title>
        <authorList>
            <person name="Sudarsanam P."/>
            <person name="Ley R."/>
            <person name="Guruge J."/>
            <person name="Turnbaugh P.J."/>
            <person name="Mahowald M."/>
            <person name="Liep D."/>
            <person name="Gordon J."/>
        </authorList>
    </citation>
    <scope>NUCLEOTIDE SEQUENCE [LARGE SCALE GENOMIC DNA]</scope>
    <source>
        <strain evidence="1 2">DSM 15981</strain>
    </source>
</reference>
<accession>C0D2C6</accession>
<evidence type="ECO:0000313" key="1">
    <source>
        <dbReference type="EMBL" id="EEG54494.1"/>
    </source>
</evidence>
<dbReference type="HOGENOM" id="CLU_3166276_0_0_9"/>
<keyword evidence="2" id="KW-1185">Reference proteome</keyword>
<dbReference type="EMBL" id="ACCJ01000262">
    <property type="protein sequence ID" value="EEG54494.1"/>
    <property type="molecule type" value="Genomic_DNA"/>
</dbReference>
<sequence length="47" mass="5440">MTANPCRDKYRHLRGTVSSFQNGLKNLVRSLFFCFQAKFTGRTAKNE</sequence>
<protein>
    <submittedName>
        <fullName evidence="1">Uncharacterized protein</fullName>
    </submittedName>
</protein>